<evidence type="ECO:0000313" key="1">
    <source>
        <dbReference type="EMBL" id="SFJ10743.1"/>
    </source>
</evidence>
<dbReference type="AlphaFoldDB" id="A0A1I3NN53"/>
<proteinExistence type="predicted"/>
<accession>A0A1I3NN53</accession>
<gene>
    <name evidence="1" type="ORF">SAMN05421753_115150</name>
</gene>
<keyword evidence="2" id="KW-1185">Reference proteome</keyword>
<protein>
    <submittedName>
        <fullName evidence="1">Uncharacterized protein</fullName>
    </submittedName>
</protein>
<dbReference type="STRING" id="1576369.SAMN05421753_115150"/>
<organism evidence="1 2">
    <name type="scientific">Planctomicrobium piriforme</name>
    <dbReference type="NCBI Taxonomy" id="1576369"/>
    <lineage>
        <taxon>Bacteria</taxon>
        <taxon>Pseudomonadati</taxon>
        <taxon>Planctomycetota</taxon>
        <taxon>Planctomycetia</taxon>
        <taxon>Planctomycetales</taxon>
        <taxon>Planctomycetaceae</taxon>
        <taxon>Planctomicrobium</taxon>
    </lineage>
</organism>
<reference evidence="2" key="1">
    <citation type="submission" date="2016-10" db="EMBL/GenBank/DDBJ databases">
        <authorList>
            <person name="Varghese N."/>
            <person name="Submissions S."/>
        </authorList>
    </citation>
    <scope>NUCLEOTIDE SEQUENCE [LARGE SCALE GENOMIC DNA]</scope>
    <source>
        <strain evidence="2">DSM 26348</strain>
    </source>
</reference>
<dbReference type="EMBL" id="FOQD01000015">
    <property type="protein sequence ID" value="SFJ10743.1"/>
    <property type="molecule type" value="Genomic_DNA"/>
</dbReference>
<sequence>MVSATNDVFRDSMPALTDAICDPINCNFDFRKPKKKDGDLVSLCIESGKQVLIAAAG</sequence>
<evidence type="ECO:0000313" key="2">
    <source>
        <dbReference type="Proteomes" id="UP000199518"/>
    </source>
</evidence>
<name>A0A1I3NN53_9PLAN</name>
<dbReference type="Proteomes" id="UP000199518">
    <property type="component" value="Unassembled WGS sequence"/>
</dbReference>